<feature type="transmembrane region" description="Helical" evidence="1">
    <location>
        <begin position="117"/>
        <end position="137"/>
    </location>
</feature>
<protein>
    <recommendedName>
        <fullName evidence="3">Na+/glutamate symporter</fullName>
    </recommendedName>
</protein>
<dbReference type="CDD" id="cd21416">
    <property type="entry name" value="HDC_protein"/>
    <property type="match status" value="1"/>
</dbReference>
<dbReference type="EMBL" id="LAZR01000458">
    <property type="protein sequence ID" value="KKN68114.1"/>
    <property type="molecule type" value="Genomic_DNA"/>
</dbReference>
<reference evidence="2" key="1">
    <citation type="journal article" date="2015" name="Nature">
        <title>Complex archaea that bridge the gap between prokaryotes and eukaryotes.</title>
        <authorList>
            <person name="Spang A."/>
            <person name="Saw J.H."/>
            <person name="Jorgensen S.L."/>
            <person name="Zaremba-Niedzwiedzka K."/>
            <person name="Martijn J."/>
            <person name="Lind A.E."/>
            <person name="van Eijk R."/>
            <person name="Schleper C."/>
            <person name="Guy L."/>
            <person name="Ettema T.J."/>
        </authorList>
    </citation>
    <scope>NUCLEOTIDE SEQUENCE</scope>
</reference>
<comment type="caution">
    <text evidence="2">The sequence shown here is derived from an EMBL/GenBank/DDBJ whole genome shotgun (WGS) entry which is preliminary data.</text>
</comment>
<feature type="transmembrane region" description="Helical" evidence="1">
    <location>
        <begin position="31"/>
        <end position="53"/>
    </location>
</feature>
<feature type="transmembrane region" description="Helical" evidence="1">
    <location>
        <begin position="60"/>
        <end position="82"/>
    </location>
</feature>
<dbReference type="InterPro" id="IPR049576">
    <property type="entry name" value="HDC-like"/>
</dbReference>
<name>A0A0F9SLY9_9ZZZZ</name>
<feature type="transmembrane region" description="Helical" evidence="1">
    <location>
        <begin position="238"/>
        <end position="260"/>
    </location>
</feature>
<dbReference type="AlphaFoldDB" id="A0A0F9SLY9"/>
<feature type="transmembrane region" description="Helical" evidence="1">
    <location>
        <begin position="297"/>
        <end position="315"/>
    </location>
</feature>
<organism evidence="2">
    <name type="scientific">marine sediment metagenome</name>
    <dbReference type="NCBI Taxonomy" id="412755"/>
    <lineage>
        <taxon>unclassified sequences</taxon>
        <taxon>metagenomes</taxon>
        <taxon>ecological metagenomes</taxon>
    </lineage>
</organism>
<evidence type="ECO:0000313" key="2">
    <source>
        <dbReference type="EMBL" id="KKN68114.1"/>
    </source>
</evidence>
<sequence>MPQLIAFSLLAAILYIGDVLSTRTKSWLPSVFVCAVLFLLGYWTFFPADIVAIAGFQTPIVYLAIFLLITNMGTLLSVRELIAQWKTVVVALSGIAGIVVLLFTVGLLVLDWETVVVGAPPLVGGVVSSLIMSQAAAEAGLTSLSVLAILIYVMQGFVGYPLTAIMLKREGNTVLRRYREGTWQAQADQQTSPVNAEPAPARLFAKLPEAYNTVYFKFLRLGLVALLAWGVSQAVDPIFTISPFVICLVFGVIATSVGFLEREPLRSANAFGFTILILMVFIFDGLKRATPDMLAELALPMVGLIAIGILGMYIFSFIAGKLVGISTAMAFACSLTALYGFPADYVITKEVVNALTDDVEEREILTAHMLPPMLVAGFVTVTMVSVVMAGIFVGLL</sequence>
<feature type="transmembrane region" description="Helical" evidence="1">
    <location>
        <begin position="373"/>
        <end position="395"/>
    </location>
</feature>
<evidence type="ECO:0000256" key="1">
    <source>
        <dbReference type="SAM" id="Phobius"/>
    </source>
</evidence>
<feature type="transmembrane region" description="Helical" evidence="1">
    <location>
        <begin position="143"/>
        <end position="167"/>
    </location>
</feature>
<keyword evidence="1" id="KW-1133">Transmembrane helix</keyword>
<keyword evidence="1" id="KW-0472">Membrane</keyword>
<keyword evidence="1" id="KW-0812">Transmembrane</keyword>
<proteinExistence type="predicted"/>
<feature type="transmembrane region" description="Helical" evidence="1">
    <location>
        <begin position="267"/>
        <end position="285"/>
    </location>
</feature>
<accession>A0A0F9SLY9</accession>
<gene>
    <name evidence="2" type="ORF">LCGC14_0454870</name>
</gene>
<evidence type="ECO:0008006" key="3">
    <source>
        <dbReference type="Google" id="ProtNLM"/>
    </source>
</evidence>
<feature type="transmembrane region" description="Helical" evidence="1">
    <location>
        <begin position="88"/>
        <end position="110"/>
    </location>
</feature>
<feature type="transmembrane region" description="Helical" evidence="1">
    <location>
        <begin position="322"/>
        <end position="341"/>
    </location>
</feature>